<dbReference type="GO" id="GO:0005886">
    <property type="term" value="C:plasma membrane"/>
    <property type="evidence" value="ECO:0007669"/>
    <property type="project" value="UniProtKB-SubCell"/>
</dbReference>
<dbReference type="RefSeq" id="WP_035455111.1">
    <property type="nucleotide sequence ID" value="NZ_AZGA01000074.1"/>
</dbReference>
<dbReference type="PANTHER" id="PTHR40074:SF2">
    <property type="entry name" value="O-ACETYLTRANSFERASE WECH"/>
    <property type="match status" value="1"/>
</dbReference>
<dbReference type="PANTHER" id="PTHR40074">
    <property type="entry name" value="O-ACETYLTRANSFERASE WECH"/>
    <property type="match status" value="1"/>
</dbReference>
<dbReference type="OrthoDB" id="9816377at2"/>
<evidence type="ECO:0000256" key="6">
    <source>
        <dbReference type="ARBA" id="ARBA00023136"/>
    </source>
</evidence>
<proteinExistence type="inferred from homology"/>
<gene>
    <name evidence="9" type="ORF">FC83_GL000544</name>
</gene>
<protein>
    <submittedName>
        <fullName evidence="9">Membrane protein</fullName>
    </submittedName>
</protein>
<evidence type="ECO:0000256" key="7">
    <source>
        <dbReference type="SAM" id="Phobius"/>
    </source>
</evidence>
<evidence type="ECO:0000313" key="10">
    <source>
        <dbReference type="Proteomes" id="UP000051236"/>
    </source>
</evidence>
<dbReference type="GO" id="GO:0016413">
    <property type="term" value="F:O-acetyltransferase activity"/>
    <property type="evidence" value="ECO:0007669"/>
    <property type="project" value="TreeGrafter"/>
</dbReference>
<feature type="domain" description="Acyltransferase 3" evidence="8">
    <location>
        <begin position="11"/>
        <end position="331"/>
    </location>
</feature>
<evidence type="ECO:0000256" key="4">
    <source>
        <dbReference type="ARBA" id="ARBA00022692"/>
    </source>
</evidence>
<dbReference type="AlphaFoldDB" id="X0PUZ3"/>
<evidence type="ECO:0000256" key="1">
    <source>
        <dbReference type="ARBA" id="ARBA00004651"/>
    </source>
</evidence>
<evidence type="ECO:0000256" key="3">
    <source>
        <dbReference type="ARBA" id="ARBA00022475"/>
    </source>
</evidence>
<feature type="transmembrane region" description="Helical" evidence="7">
    <location>
        <begin position="122"/>
        <end position="144"/>
    </location>
</feature>
<accession>X0PUZ3</accession>
<dbReference type="PATRIC" id="fig|1423734.3.peg.550"/>
<evidence type="ECO:0000256" key="2">
    <source>
        <dbReference type="ARBA" id="ARBA00007400"/>
    </source>
</evidence>
<dbReference type="GO" id="GO:0009246">
    <property type="term" value="P:enterobacterial common antigen biosynthetic process"/>
    <property type="evidence" value="ECO:0007669"/>
    <property type="project" value="TreeGrafter"/>
</dbReference>
<evidence type="ECO:0000313" key="9">
    <source>
        <dbReference type="EMBL" id="KRM31863.1"/>
    </source>
</evidence>
<feature type="transmembrane region" description="Helical" evidence="7">
    <location>
        <begin position="156"/>
        <end position="176"/>
    </location>
</feature>
<dbReference type="Pfam" id="PF01757">
    <property type="entry name" value="Acyl_transf_3"/>
    <property type="match status" value="1"/>
</dbReference>
<feature type="transmembrane region" description="Helical" evidence="7">
    <location>
        <begin position="247"/>
        <end position="267"/>
    </location>
</feature>
<feature type="transmembrane region" description="Helical" evidence="7">
    <location>
        <begin position="208"/>
        <end position="227"/>
    </location>
</feature>
<keyword evidence="3" id="KW-1003">Cell membrane</keyword>
<feature type="transmembrane region" description="Helical" evidence="7">
    <location>
        <begin position="317"/>
        <end position="338"/>
    </location>
</feature>
<dbReference type="EMBL" id="AZGA01000074">
    <property type="protein sequence ID" value="KRM31863.1"/>
    <property type="molecule type" value="Genomic_DNA"/>
</dbReference>
<feature type="transmembrane region" description="Helical" evidence="7">
    <location>
        <begin position="83"/>
        <end position="102"/>
    </location>
</feature>
<keyword evidence="5 7" id="KW-1133">Transmembrane helix</keyword>
<sequence>MDNRIQKRSSNFELLRIVSMFIIILGHYALGTNWYFATNTMFLRKEAVQFLWVGGRMGVVTFTLISGYFLAKSRFKWRSLLHNWAEVLFYSWTVLILVKIVGKPVVSPVDFVRNLFPVTFGVANWYATAYIILYFLFPFINLALKHMSKTQYRTLLVVLGITLTITQVFMLSPAAGSNGYDAVSLILIYLIGAYIRYYPEDFSPKKRWLYVGLFFLAVILSALSLLLLDYMQAHNLQYLNKTLYFGYFMDGNSPFPLIAGTCLFLFFKDLHIKHSTIINSLATTMYGVYLLHSNFFLVTPLWNWAIRGTQFHHTSQILLYGLGAALVVLLVGAVVDYIRQFLMKPVNLGLDKFAAYLEKKKLYG</sequence>
<dbReference type="eggNOG" id="COG3274">
    <property type="taxonomic scope" value="Bacteria"/>
</dbReference>
<keyword evidence="6 7" id="KW-0472">Membrane</keyword>
<evidence type="ECO:0000259" key="8">
    <source>
        <dbReference type="Pfam" id="PF01757"/>
    </source>
</evidence>
<name>X0PUZ3_9LACO</name>
<feature type="transmembrane region" description="Helical" evidence="7">
    <location>
        <begin position="182"/>
        <end position="199"/>
    </location>
</feature>
<dbReference type="STRING" id="1423734.FC83_GL000544"/>
<comment type="subcellular location">
    <subcellularLocation>
        <location evidence="1">Cell membrane</location>
        <topology evidence="1">Multi-pass membrane protein</topology>
    </subcellularLocation>
</comment>
<feature type="transmembrane region" description="Helical" evidence="7">
    <location>
        <begin position="50"/>
        <end position="71"/>
    </location>
</feature>
<feature type="transmembrane region" description="Helical" evidence="7">
    <location>
        <begin position="12"/>
        <end position="30"/>
    </location>
</feature>
<reference evidence="9 10" key="1">
    <citation type="journal article" date="2015" name="Genome Announc.">
        <title>Expanding the biotechnology potential of lactobacilli through comparative genomics of 213 strains and associated genera.</title>
        <authorList>
            <person name="Sun Z."/>
            <person name="Harris H.M."/>
            <person name="McCann A."/>
            <person name="Guo C."/>
            <person name="Argimon S."/>
            <person name="Zhang W."/>
            <person name="Yang X."/>
            <person name="Jeffery I.B."/>
            <person name="Cooney J.C."/>
            <person name="Kagawa T.F."/>
            <person name="Liu W."/>
            <person name="Song Y."/>
            <person name="Salvetti E."/>
            <person name="Wrobel A."/>
            <person name="Rasinkangas P."/>
            <person name="Parkhill J."/>
            <person name="Rea M.C."/>
            <person name="O'Sullivan O."/>
            <person name="Ritari J."/>
            <person name="Douillard F.P."/>
            <person name="Paul Ross R."/>
            <person name="Yang R."/>
            <person name="Briner A.E."/>
            <person name="Felis G.E."/>
            <person name="de Vos W.M."/>
            <person name="Barrangou R."/>
            <person name="Klaenhammer T.R."/>
            <person name="Caufield P.W."/>
            <person name="Cui Y."/>
            <person name="Zhang H."/>
            <person name="O'Toole P.W."/>
        </authorList>
    </citation>
    <scope>NUCLEOTIDE SEQUENCE [LARGE SCALE GENOMIC DNA]</scope>
    <source>
        <strain evidence="9 10">DSM 18527</strain>
    </source>
</reference>
<feature type="transmembrane region" description="Helical" evidence="7">
    <location>
        <begin position="288"/>
        <end position="305"/>
    </location>
</feature>
<organism evidence="9 10">
    <name type="scientific">Agrilactobacillus composti DSM 18527 = JCM 14202</name>
    <dbReference type="NCBI Taxonomy" id="1423734"/>
    <lineage>
        <taxon>Bacteria</taxon>
        <taxon>Bacillati</taxon>
        <taxon>Bacillota</taxon>
        <taxon>Bacilli</taxon>
        <taxon>Lactobacillales</taxon>
        <taxon>Lactobacillaceae</taxon>
        <taxon>Agrilactobacillus</taxon>
    </lineage>
</organism>
<keyword evidence="4 7" id="KW-0812">Transmembrane</keyword>
<evidence type="ECO:0000256" key="5">
    <source>
        <dbReference type="ARBA" id="ARBA00022989"/>
    </source>
</evidence>
<keyword evidence="10" id="KW-1185">Reference proteome</keyword>
<dbReference type="InterPro" id="IPR002656">
    <property type="entry name" value="Acyl_transf_3_dom"/>
</dbReference>
<dbReference type="Proteomes" id="UP000051236">
    <property type="component" value="Unassembled WGS sequence"/>
</dbReference>
<comment type="similarity">
    <text evidence="2">Belongs to the acyltransferase 3 family.</text>
</comment>
<comment type="caution">
    <text evidence="9">The sequence shown here is derived from an EMBL/GenBank/DDBJ whole genome shotgun (WGS) entry which is preliminary data.</text>
</comment>